<feature type="non-terminal residue" evidence="1">
    <location>
        <position position="1"/>
    </location>
</feature>
<evidence type="ECO:0000313" key="1">
    <source>
        <dbReference type="EMBL" id="MCI73322.1"/>
    </source>
</evidence>
<protein>
    <submittedName>
        <fullName evidence="1">Uncharacterized protein</fullName>
    </submittedName>
</protein>
<dbReference type="EMBL" id="LXQA010835950">
    <property type="protein sequence ID" value="MCI73322.1"/>
    <property type="molecule type" value="Genomic_DNA"/>
</dbReference>
<evidence type="ECO:0000313" key="2">
    <source>
        <dbReference type="Proteomes" id="UP000265520"/>
    </source>
</evidence>
<reference evidence="1 2" key="1">
    <citation type="journal article" date="2018" name="Front. Plant Sci.">
        <title>Red Clover (Trifolium pratense) and Zigzag Clover (T. medium) - A Picture of Genomic Similarities and Differences.</title>
        <authorList>
            <person name="Dluhosova J."/>
            <person name="Istvanek J."/>
            <person name="Nedelnik J."/>
            <person name="Repkova J."/>
        </authorList>
    </citation>
    <scope>NUCLEOTIDE SEQUENCE [LARGE SCALE GENOMIC DNA]</scope>
    <source>
        <strain evidence="2">cv. 10/8</strain>
        <tissue evidence="1">Leaf</tissue>
    </source>
</reference>
<accession>A0A392UIK3</accession>
<dbReference type="AlphaFoldDB" id="A0A392UIK3"/>
<proteinExistence type="predicted"/>
<organism evidence="1 2">
    <name type="scientific">Trifolium medium</name>
    <dbReference type="NCBI Taxonomy" id="97028"/>
    <lineage>
        <taxon>Eukaryota</taxon>
        <taxon>Viridiplantae</taxon>
        <taxon>Streptophyta</taxon>
        <taxon>Embryophyta</taxon>
        <taxon>Tracheophyta</taxon>
        <taxon>Spermatophyta</taxon>
        <taxon>Magnoliopsida</taxon>
        <taxon>eudicotyledons</taxon>
        <taxon>Gunneridae</taxon>
        <taxon>Pentapetalae</taxon>
        <taxon>rosids</taxon>
        <taxon>fabids</taxon>
        <taxon>Fabales</taxon>
        <taxon>Fabaceae</taxon>
        <taxon>Papilionoideae</taxon>
        <taxon>50 kb inversion clade</taxon>
        <taxon>NPAAA clade</taxon>
        <taxon>Hologalegina</taxon>
        <taxon>IRL clade</taxon>
        <taxon>Trifolieae</taxon>
        <taxon>Trifolium</taxon>
    </lineage>
</organism>
<dbReference type="Proteomes" id="UP000265520">
    <property type="component" value="Unassembled WGS sequence"/>
</dbReference>
<keyword evidence="2" id="KW-1185">Reference proteome</keyword>
<sequence length="59" mass="6718">ISRHWSTRVGFVTRTTAPKLTTTKQQVRKEEKKWGVGSLMVAAEGDRMKEVVVVDVEME</sequence>
<comment type="caution">
    <text evidence="1">The sequence shown here is derived from an EMBL/GenBank/DDBJ whole genome shotgun (WGS) entry which is preliminary data.</text>
</comment>
<name>A0A392UIK3_9FABA</name>